<comment type="similarity">
    <text evidence="3 8">Belongs to the thiolase-like superfamily. Thiolase family.</text>
</comment>
<evidence type="ECO:0000256" key="3">
    <source>
        <dbReference type="ARBA" id="ARBA00010982"/>
    </source>
</evidence>
<dbReference type="FunFam" id="3.40.47.10:FF:000010">
    <property type="entry name" value="Acetyl-CoA acetyltransferase (Thiolase)"/>
    <property type="match status" value="1"/>
</dbReference>
<evidence type="ECO:0000256" key="1">
    <source>
        <dbReference type="ARBA" id="ARBA00005189"/>
    </source>
</evidence>
<dbReference type="InterPro" id="IPR020610">
    <property type="entry name" value="Thiolase_AS"/>
</dbReference>
<dbReference type="RefSeq" id="WP_097788100.1">
    <property type="nucleotide sequence ID" value="NZ_CP021435.1"/>
</dbReference>
<dbReference type="InterPro" id="IPR016039">
    <property type="entry name" value="Thiolase-like"/>
</dbReference>
<evidence type="ECO:0000259" key="10">
    <source>
        <dbReference type="Pfam" id="PF02803"/>
    </source>
</evidence>
<dbReference type="InterPro" id="IPR020613">
    <property type="entry name" value="Thiolase_CS"/>
</dbReference>
<dbReference type="CDD" id="cd00751">
    <property type="entry name" value="thiolase"/>
    <property type="match status" value="1"/>
</dbReference>
<dbReference type="NCBIfam" id="TIGR02430">
    <property type="entry name" value="pcaF"/>
    <property type="match status" value="1"/>
</dbReference>
<dbReference type="KEGG" id="hbe:BEI_0586"/>
<dbReference type="NCBIfam" id="TIGR01930">
    <property type="entry name" value="AcCoA-C-Actrans"/>
    <property type="match status" value="1"/>
</dbReference>
<sequence>MSDVYLCHPRRTAVGRFGGTLAAVRPDDFAATIFQAVLAEAPDLDPAAIEEVFMGCANQAGEDNRNVARMSALLAGLPTSVPGTTLNRLCGSGMDAVGTAFRAIKAGEMDLALAGGVESMSRAPFVMGKAETAFSRGQTIEDTTIGWRFVNPLMKQAYGVDSMPETAENVAERFAIAREDQDAFALRSQQKAAAAQQVGRFAREITAIEIPRRKQAPLIFDQDEHLRETSLEKLASLPTPFREGGSVTAGNASGVNDGAAAMLVASQAAVERHGLKPMAKILGMATAGVEPAIMGHGPVPAVKRLLERTGVSLDEVDVIELNEAFAAQALACLLALGLEDDDPRVNPNGGAIALGHPLGMSGARLLLTAAHELQQTGKRYALCTMCVGVGQGIATLIERA</sequence>
<accession>A0A291P3V3</accession>
<evidence type="ECO:0000259" key="9">
    <source>
        <dbReference type="Pfam" id="PF00108"/>
    </source>
</evidence>
<evidence type="ECO:0000256" key="6">
    <source>
        <dbReference type="ARBA" id="ARBA00048527"/>
    </source>
</evidence>
<dbReference type="InterPro" id="IPR050215">
    <property type="entry name" value="Thiolase-like_sf_Thiolase"/>
</dbReference>
<gene>
    <name evidence="11" type="ORF">BEI_0586</name>
</gene>
<keyword evidence="5 8" id="KW-0012">Acyltransferase</keyword>
<comment type="catalytic activity">
    <reaction evidence="6">
        <text>succinyl-CoA + acetyl-CoA = 3-oxoadipyl-CoA + CoA</text>
        <dbReference type="Rhea" id="RHEA:19481"/>
        <dbReference type="ChEBI" id="CHEBI:57287"/>
        <dbReference type="ChEBI" id="CHEBI:57288"/>
        <dbReference type="ChEBI" id="CHEBI:57292"/>
        <dbReference type="ChEBI" id="CHEBI:57348"/>
        <dbReference type="EC" id="2.3.1.174"/>
    </reaction>
</comment>
<keyword evidence="4 8" id="KW-0808">Transferase</keyword>
<dbReference type="InterPro" id="IPR020615">
    <property type="entry name" value="Thiolase_acyl_enz_int_AS"/>
</dbReference>
<evidence type="ECO:0000256" key="7">
    <source>
        <dbReference type="PIRSR" id="PIRSR000429-1"/>
    </source>
</evidence>
<dbReference type="Pfam" id="PF02803">
    <property type="entry name" value="Thiolase_C"/>
    <property type="match status" value="1"/>
</dbReference>
<dbReference type="PROSITE" id="PS00099">
    <property type="entry name" value="THIOLASE_3"/>
    <property type="match status" value="1"/>
</dbReference>
<dbReference type="GO" id="GO:0033812">
    <property type="term" value="F:3-oxoadipyl-CoA thiolase activity"/>
    <property type="evidence" value="ECO:0007669"/>
    <property type="project" value="UniProtKB-EC"/>
</dbReference>
<evidence type="ECO:0000256" key="5">
    <source>
        <dbReference type="ARBA" id="ARBA00023315"/>
    </source>
</evidence>
<evidence type="ECO:0000313" key="12">
    <source>
        <dbReference type="Proteomes" id="UP000219993"/>
    </source>
</evidence>
<dbReference type="NCBIfam" id="NF006551">
    <property type="entry name" value="PRK09050.1"/>
    <property type="match status" value="1"/>
</dbReference>
<reference evidence="11 12" key="1">
    <citation type="journal article" date="2017" name="Sci. Rep.">
        <title>Revealing the Saline Adaptation Strategies of the Halophilic Bacterium Halomonas beimenensis through High-throughput Omics and Transposon Mutagenesis Approaches.</title>
        <authorList>
            <person name="Chen Y.H."/>
            <person name="Lin S.S."/>
            <person name="Shyu Y.T."/>
        </authorList>
    </citation>
    <scope>NUCLEOTIDE SEQUENCE [LARGE SCALE GENOMIC DNA]</scope>
    <source>
        <strain evidence="11 12">NTU-111</strain>
    </source>
</reference>
<dbReference type="Pfam" id="PF00108">
    <property type="entry name" value="Thiolase_N"/>
    <property type="match status" value="1"/>
</dbReference>
<organism evidence="11 12">
    <name type="scientific">Halomonas beimenensis</name>
    <dbReference type="NCBI Taxonomy" id="475662"/>
    <lineage>
        <taxon>Bacteria</taxon>
        <taxon>Pseudomonadati</taxon>
        <taxon>Pseudomonadota</taxon>
        <taxon>Gammaproteobacteria</taxon>
        <taxon>Oceanospirillales</taxon>
        <taxon>Halomonadaceae</taxon>
        <taxon>Halomonas</taxon>
    </lineage>
</organism>
<feature type="active site" description="Acyl-thioester intermediate" evidence="7">
    <location>
        <position position="90"/>
    </location>
</feature>
<feature type="active site" description="Proton acceptor" evidence="7">
    <location>
        <position position="386"/>
    </location>
</feature>
<protein>
    <submittedName>
        <fullName evidence="11">Acetyl-CoA acetyltransferase</fullName>
    </submittedName>
</protein>
<comment type="pathway">
    <text evidence="1">Lipid metabolism.</text>
</comment>
<dbReference type="PANTHER" id="PTHR43853:SF2">
    <property type="entry name" value="3-OXOADIPYL-COA_3-OXO-5,6-DEHYDROSUBERYL-COA THIOLASE"/>
    <property type="match status" value="1"/>
</dbReference>
<evidence type="ECO:0000256" key="2">
    <source>
        <dbReference type="ARBA" id="ARBA00005211"/>
    </source>
</evidence>
<dbReference type="GO" id="GO:0010124">
    <property type="term" value="P:phenylacetate catabolic process"/>
    <property type="evidence" value="ECO:0007669"/>
    <property type="project" value="TreeGrafter"/>
</dbReference>
<dbReference type="GO" id="GO:0006635">
    <property type="term" value="P:fatty acid beta-oxidation"/>
    <property type="evidence" value="ECO:0007669"/>
    <property type="project" value="TreeGrafter"/>
</dbReference>
<dbReference type="PIRSF" id="PIRSF000429">
    <property type="entry name" value="Ac-CoA_Ac_transf"/>
    <property type="match status" value="1"/>
</dbReference>
<dbReference type="InterPro" id="IPR012793">
    <property type="entry name" value="PcaF"/>
</dbReference>
<dbReference type="Proteomes" id="UP000219993">
    <property type="component" value="Chromosome"/>
</dbReference>
<dbReference type="SUPFAM" id="SSF53901">
    <property type="entry name" value="Thiolase-like"/>
    <property type="match status" value="2"/>
</dbReference>
<dbReference type="AlphaFoldDB" id="A0A291P3V3"/>
<feature type="domain" description="Thiolase N-terminal" evidence="9">
    <location>
        <begin position="6"/>
        <end position="267"/>
    </location>
</feature>
<dbReference type="OrthoDB" id="9764638at2"/>
<keyword evidence="12" id="KW-1185">Reference proteome</keyword>
<dbReference type="PROSITE" id="PS00737">
    <property type="entry name" value="THIOLASE_2"/>
    <property type="match status" value="1"/>
</dbReference>
<evidence type="ECO:0000313" key="11">
    <source>
        <dbReference type="EMBL" id="ATJ81573.1"/>
    </source>
</evidence>
<feature type="active site" description="Proton acceptor" evidence="7">
    <location>
        <position position="356"/>
    </location>
</feature>
<dbReference type="GO" id="GO:0019619">
    <property type="term" value="P:3,4-dihydroxybenzoate catabolic process"/>
    <property type="evidence" value="ECO:0007669"/>
    <property type="project" value="InterPro"/>
</dbReference>
<name>A0A291P3V3_9GAMM</name>
<evidence type="ECO:0000256" key="4">
    <source>
        <dbReference type="ARBA" id="ARBA00022679"/>
    </source>
</evidence>
<dbReference type="PROSITE" id="PS00098">
    <property type="entry name" value="THIOLASE_1"/>
    <property type="match status" value="1"/>
</dbReference>
<dbReference type="InterPro" id="IPR020616">
    <property type="entry name" value="Thiolase_N"/>
</dbReference>
<dbReference type="GO" id="GO:0005737">
    <property type="term" value="C:cytoplasm"/>
    <property type="evidence" value="ECO:0007669"/>
    <property type="project" value="UniProtKB-ARBA"/>
</dbReference>
<dbReference type="PANTHER" id="PTHR43853">
    <property type="entry name" value="3-KETOACYL-COA THIOLASE, PEROXISOMAL"/>
    <property type="match status" value="1"/>
</dbReference>
<dbReference type="InterPro" id="IPR020617">
    <property type="entry name" value="Thiolase_C"/>
</dbReference>
<evidence type="ECO:0000256" key="8">
    <source>
        <dbReference type="RuleBase" id="RU003557"/>
    </source>
</evidence>
<comment type="pathway">
    <text evidence="2">Aromatic compound metabolism.</text>
</comment>
<feature type="domain" description="Thiolase C-terminal" evidence="10">
    <location>
        <begin position="275"/>
        <end position="399"/>
    </location>
</feature>
<proteinExistence type="inferred from homology"/>
<dbReference type="InterPro" id="IPR002155">
    <property type="entry name" value="Thiolase"/>
</dbReference>
<dbReference type="EMBL" id="CP021435">
    <property type="protein sequence ID" value="ATJ81573.1"/>
    <property type="molecule type" value="Genomic_DNA"/>
</dbReference>
<dbReference type="Gene3D" id="3.40.47.10">
    <property type="match status" value="1"/>
</dbReference>